<evidence type="ECO:0000256" key="6">
    <source>
        <dbReference type="ARBA" id="ARBA00022989"/>
    </source>
</evidence>
<feature type="domain" description="TRAP C4-dicarboxylate transport system permease DctM subunit" evidence="11">
    <location>
        <begin position="212"/>
        <end position="621"/>
    </location>
</feature>
<gene>
    <name evidence="12" type="ORF">AWB74_04256</name>
</gene>
<feature type="transmembrane region" description="Helical" evidence="9">
    <location>
        <begin position="538"/>
        <end position="557"/>
    </location>
</feature>
<protein>
    <submittedName>
        <fullName evidence="12">TrapT dctQ-M fusion permease, dicarboxylate transport</fullName>
    </submittedName>
</protein>
<sequence>MKAISMSSESVHSTTVQTGPSLLVRLEQVLGSWAGAVASVILIMESVILGVGVFSRYVLHRPIFWTDEFALILFAWLSMLGAAVALRRGAHMRLGFIVEKLRPATQARVSTFAWTLLLGLMVALLHAALTFTLHSWNELTPALQWHLSVRTASMVVGFGIMTVTAATKLVQIASLRSFVVSLLLLIAIGTALHFAQNSLQDIGNYNLIFFFVVLVLACIGMGVEIAFAFALAAMAYLSLMTNAPTSIIMNRLDAAISDITLLSIPMFILVGVLLDVTGLAKAIINLMVALLGHTRGGLHYVLLGGMYLVSGISGSKSADMAAIAPIILPEMKKRGEKEGELVALLSVSGAMAETIPPSIILIAVGVASGVSISSLFIGGFVPAIVGLLALAVVVYVRNRGRAAPDCPKATGAEIRKAMFIALPAIPLPFLIRAAVVEGVATATEVATIGVLYSVICGILVYRQFPIKRVCESLIATVSLTGAILLVTGLAGSVAWSLTQSGFSDDLSTMMQGLPGGATVFLLVSIAFFAILGSVLEGFPAIVLFSPLMFPIATSYGIHGVHYAIVVVLSLSIGLFAPPFGVGFYSACAIGQVEPQKAMKDIFLYMSVFVCAVILIAFVPWFSTGFLH</sequence>
<keyword evidence="6 9" id="KW-1133">Transmembrane helix</keyword>
<evidence type="ECO:0000256" key="7">
    <source>
        <dbReference type="ARBA" id="ARBA00023136"/>
    </source>
</evidence>
<keyword evidence="5 9" id="KW-0812">Transmembrane</keyword>
<dbReference type="InterPro" id="IPR004681">
    <property type="entry name" value="TRAP_DctM"/>
</dbReference>
<dbReference type="InterPro" id="IPR010656">
    <property type="entry name" value="DctM"/>
</dbReference>
<feature type="transmembrane region" description="Helical" evidence="9">
    <location>
        <begin position="372"/>
        <end position="396"/>
    </location>
</feature>
<feature type="transmembrane region" description="Helical" evidence="9">
    <location>
        <begin position="341"/>
        <end position="366"/>
    </location>
</feature>
<evidence type="ECO:0000256" key="8">
    <source>
        <dbReference type="RuleBase" id="RU369079"/>
    </source>
</evidence>
<evidence type="ECO:0000259" key="10">
    <source>
        <dbReference type="Pfam" id="PF04290"/>
    </source>
</evidence>
<dbReference type="Pfam" id="PF06808">
    <property type="entry name" value="DctM"/>
    <property type="match status" value="1"/>
</dbReference>
<keyword evidence="2 8" id="KW-0813">Transport</keyword>
<dbReference type="NCBIfam" id="TIGR00786">
    <property type="entry name" value="dctM"/>
    <property type="match status" value="1"/>
</dbReference>
<keyword evidence="7 9" id="KW-0472">Membrane</keyword>
<name>A0A158JSE9_9BURK</name>
<feature type="transmembrane region" description="Helical" evidence="9">
    <location>
        <begin position="473"/>
        <end position="497"/>
    </location>
</feature>
<dbReference type="Pfam" id="PF04290">
    <property type="entry name" value="DctQ"/>
    <property type="match status" value="1"/>
</dbReference>
<evidence type="ECO:0000256" key="3">
    <source>
        <dbReference type="ARBA" id="ARBA00022475"/>
    </source>
</evidence>
<accession>A0A158JSE9</accession>
<keyword evidence="3" id="KW-1003">Cell membrane</keyword>
<dbReference type="AlphaFoldDB" id="A0A158JSE9"/>
<feature type="domain" description="Tripartite ATP-independent periplasmic transporters DctQ component" evidence="10">
    <location>
        <begin position="47"/>
        <end position="172"/>
    </location>
</feature>
<comment type="function">
    <text evidence="8">Part of the tripartite ATP-independent periplasmic (TRAP) transport system.</text>
</comment>
<evidence type="ECO:0000313" key="13">
    <source>
        <dbReference type="Proteomes" id="UP000055019"/>
    </source>
</evidence>
<feature type="transmembrane region" description="Helical" evidence="9">
    <location>
        <begin position="207"/>
        <end position="239"/>
    </location>
</feature>
<feature type="transmembrane region" description="Helical" evidence="9">
    <location>
        <begin position="69"/>
        <end position="90"/>
    </location>
</feature>
<evidence type="ECO:0000256" key="4">
    <source>
        <dbReference type="ARBA" id="ARBA00022519"/>
    </source>
</evidence>
<evidence type="ECO:0000256" key="1">
    <source>
        <dbReference type="ARBA" id="ARBA00004429"/>
    </source>
</evidence>
<proteinExistence type="predicted"/>
<dbReference type="PANTHER" id="PTHR33362:SF2">
    <property type="entry name" value="TRAP TRANSPORTER LARGE PERMEASE PROTEIN"/>
    <property type="match status" value="1"/>
</dbReference>
<feature type="transmembrane region" description="Helical" evidence="9">
    <location>
        <begin position="33"/>
        <end position="57"/>
    </location>
</feature>
<organism evidence="12 13">
    <name type="scientific">Caballeronia arvi</name>
    <dbReference type="NCBI Taxonomy" id="1777135"/>
    <lineage>
        <taxon>Bacteria</taxon>
        <taxon>Pseudomonadati</taxon>
        <taxon>Pseudomonadota</taxon>
        <taxon>Betaproteobacteria</taxon>
        <taxon>Burkholderiales</taxon>
        <taxon>Burkholderiaceae</taxon>
        <taxon>Caballeronia</taxon>
    </lineage>
</organism>
<feature type="transmembrane region" description="Helical" evidence="9">
    <location>
        <begin position="417"/>
        <end position="435"/>
    </location>
</feature>
<dbReference type="EMBL" id="FCOM02000019">
    <property type="protein sequence ID" value="SAL71782.1"/>
    <property type="molecule type" value="Genomic_DNA"/>
</dbReference>
<evidence type="ECO:0000256" key="5">
    <source>
        <dbReference type="ARBA" id="ARBA00022692"/>
    </source>
</evidence>
<dbReference type="Proteomes" id="UP000055019">
    <property type="component" value="Unassembled WGS sequence"/>
</dbReference>
<dbReference type="GO" id="GO:0022857">
    <property type="term" value="F:transmembrane transporter activity"/>
    <property type="evidence" value="ECO:0007669"/>
    <property type="project" value="UniProtKB-UniRule"/>
</dbReference>
<dbReference type="PANTHER" id="PTHR33362">
    <property type="entry name" value="SIALIC ACID TRAP TRANSPORTER PERMEASE PROTEIN SIAT-RELATED"/>
    <property type="match status" value="1"/>
</dbReference>
<evidence type="ECO:0000256" key="9">
    <source>
        <dbReference type="SAM" id="Phobius"/>
    </source>
</evidence>
<evidence type="ECO:0000256" key="2">
    <source>
        <dbReference type="ARBA" id="ARBA00022448"/>
    </source>
</evidence>
<feature type="transmembrane region" description="Helical" evidence="9">
    <location>
        <begin position="178"/>
        <end position="195"/>
    </location>
</feature>
<reference evidence="12" key="1">
    <citation type="submission" date="2016-01" db="EMBL/GenBank/DDBJ databases">
        <authorList>
            <person name="Peeters C."/>
        </authorList>
    </citation>
    <scope>NUCLEOTIDE SEQUENCE [LARGE SCALE GENOMIC DNA]</scope>
    <source>
        <strain evidence="12">LMG 29317</strain>
    </source>
</reference>
<feature type="transmembrane region" description="Helical" evidence="9">
    <location>
        <begin position="441"/>
        <end position="461"/>
    </location>
</feature>
<dbReference type="InterPro" id="IPR055348">
    <property type="entry name" value="DctQ"/>
</dbReference>
<evidence type="ECO:0000313" key="12">
    <source>
        <dbReference type="EMBL" id="SAL71782.1"/>
    </source>
</evidence>
<dbReference type="GO" id="GO:0005886">
    <property type="term" value="C:plasma membrane"/>
    <property type="evidence" value="ECO:0007669"/>
    <property type="project" value="UniProtKB-SubCell"/>
</dbReference>
<feature type="transmembrane region" description="Helical" evidence="9">
    <location>
        <begin position="145"/>
        <end position="166"/>
    </location>
</feature>
<feature type="transmembrane region" description="Helical" evidence="9">
    <location>
        <begin position="111"/>
        <end position="133"/>
    </location>
</feature>
<feature type="transmembrane region" description="Helical" evidence="9">
    <location>
        <begin position="509"/>
        <end position="531"/>
    </location>
</feature>
<keyword evidence="4 8" id="KW-0997">Cell inner membrane</keyword>
<feature type="transmembrane region" description="Helical" evidence="9">
    <location>
        <begin position="601"/>
        <end position="621"/>
    </location>
</feature>
<feature type="transmembrane region" description="Helical" evidence="9">
    <location>
        <begin position="259"/>
        <end position="284"/>
    </location>
</feature>
<comment type="caution">
    <text evidence="12">The sequence shown here is derived from an EMBL/GenBank/DDBJ whole genome shotgun (WGS) entry which is preliminary data.</text>
</comment>
<evidence type="ECO:0000259" key="11">
    <source>
        <dbReference type="Pfam" id="PF06808"/>
    </source>
</evidence>
<keyword evidence="13" id="KW-1185">Reference proteome</keyword>
<feature type="transmembrane region" description="Helical" evidence="9">
    <location>
        <begin position="563"/>
        <end position="589"/>
    </location>
</feature>
<comment type="subcellular location">
    <subcellularLocation>
        <location evidence="1 8">Cell inner membrane</location>
        <topology evidence="1 8">Multi-pass membrane protein</topology>
    </subcellularLocation>
</comment>